<feature type="region of interest" description="Disordered" evidence="1">
    <location>
        <begin position="90"/>
        <end position="116"/>
    </location>
</feature>
<comment type="caution">
    <text evidence="2">The sequence shown here is derived from an EMBL/GenBank/DDBJ whole genome shotgun (WGS) entry which is preliminary data.</text>
</comment>
<feature type="compositionally biased region" description="Basic and acidic residues" evidence="1">
    <location>
        <begin position="100"/>
        <end position="116"/>
    </location>
</feature>
<name>A0A9W7W950_TRIRA</name>
<dbReference type="OrthoDB" id="252722at2759"/>
<gene>
    <name evidence="2" type="ORF">IRJ41_023823</name>
</gene>
<evidence type="ECO:0000313" key="3">
    <source>
        <dbReference type="Proteomes" id="UP001059041"/>
    </source>
</evidence>
<dbReference type="PANTHER" id="PTHR46675">
    <property type="entry name" value="E3 UBIQUITIN-PROTEIN LIGASE RNF182"/>
    <property type="match status" value="1"/>
</dbReference>
<accession>A0A9W7W950</accession>
<protein>
    <submittedName>
        <fullName evidence="2">E3 ubiquitin-protein ligase RNF182-like</fullName>
    </submittedName>
</protein>
<proteinExistence type="predicted"/>
<sequence length="116" mass="12826">MFSEAECGICYQTSPARGVPVSSAANTHFVKDACLVTLARAAESPEPATLCPLCRHFTSLSEATIKEKLPVDEDILERLVKAGCFDECADEDEEPNEDLSNQRKEESLLRQHREDA</sequence>
<dbReference type="AlphaFoldDB" id="A0A9W7W950"/>
<reference evidence="2" key="1">
    <citation type="submission" date="2021-02" db="EMBL/GenBank/DDBJ databases">
        <title>Comparative genomics reveals that relaxation of natural selection precedes convergent phenotypic evolution of cavefish.</title>
        <authorList>
            <person name="Peng Z."/>
        </authorList>
    </citation>
    <scope>NUCLEOTIDE SEQUENCE</scope>
    <source>
        <tissue evidence="2">Muscle</tissue>
    </source>
</reference>
<dbReference type="InterPro" id="IPR042285">
    <property type="entry name" value="RNF182"/>
</dbReference>
<dbReference type="EMBL" id="JAFHDT010000027">
    <property type="protein sequence ID" value="KAI7790725.1"/>
    <property type="molecule type" value="Genomic_DNA"/>
</dbReference>
<dbReference type="SUPFAM" id="SSF57850">
    <property type="entry name" value="RING/U-box"/>
    <property type="match status" value="1"/>
</dbReference>
<evidence type="ECO:0000256" key="1">
    <source>
        <dbReference type="SAM" id="MobiDB-lite"/>
    </source>
</evidence>
<dbReference type="Proteomes" id="UP001059041">
    <property type="component" value="Unassembled WGS sequence"/>
</dbReference>
<evidence type="ECO:0000313" key="2">
    <source>
        <dbReference type="EMBL" id="KAI7790725.1"/>
    </source>
</evidence>
<organism evidence="2 3">
    <name type="scientific">Triplophysa rosa</name>
    <name type="common">Cave loach</name>
    <dbReference type="NCBI Taxonomy" id="992332"/>
    <lineage>
        <taxon>Eukaryota</taxon>
        <taxon>Metazoa</taxon>
        <taxon>Chordata</taxon>
        <taxon>Craniata</taxon>
        <taxon>Vertebrata</taxon>
        <taxon>Euteleostomi</taxon>
        <taxon>Actinopterygii</taxon>
        <taxon>Neopterygii</taxon>
        <taxon>Teleostei</taxon>
        <taxon>Ostariophysi</taxon>
        <taxon>Cypriniformes</taxon>
        <taxon>Nemacheilidae</taxon>
        <taxon>Triplophysa</taxon>
    </lineage>
</organism>
<keyword evidence="3" id="KW-1185">Reference proteome</keyword>
<dbReference type="PANTHER" id="PTHR46675:SF1">
    <property type="entry name" value="E3 UBIQUITIN-PROTEIN LIGASE RNF182"/>
    <property type="match status" value="1"/>
</dbReference>
<feature type="non-terminal residue" evidence="2">
    <location>
        <position position="116"/>
    </location>
</feature>